<evidence type="ECO:0000259" key="1">
    <source>
        <dbReference type="PROSITE" id="PS51186"/>
    </source>
</evidence>
<name>A0A7W6NX77_9SPHN</name>
<reference evidence="2 3" key="1">
    <citation type="submission" date="2020-08" db="EMBL/GenBank/DDBJ databases">
        <title>Genomic Encyclopedia of Type Strains, Phase IV (KMG-IV): sequencing the most valuable type-strain genomes for metagenomic binning, comparative biology and taxonomic classification.</title>
        <authorList>
            <person name="Goeker M."/>
        </authorList>
    </citation>
    <scope>NUCLEOTIDE SEQUENCE [LARGE SCALE GENOMIC DNA]</scope>
    <source>
        <strain evidence="2 3">DSM 101806</strain>
    </source>
</reference>
<dbReference type="Gene3D" id="3.40.630.30">
    <property type="match status" value="1"/>
</dbReference>
<dbReference type="PANTHER" id="PTHR43792">
    <property type="entry name" value="GNAT FAMILY, PUTATIVE (AFU_ORTHOLOGUE AFUA_3G00765)-RELATED-RELATED"/>
    <property type="match status" value="1"/>
</dbReference>
<accession>A0A7W6NX77</accession>
<dbReference type="PANTHER" id="PTHR43792:SF1">
    <property type="entry name" value="N-ACETYLTRANSFERASE DOMAIN-CONTAINING PROTEIN"/>
    <property type="match status" value="1"/>
</dbReference>
<keyword evidence="3" id="KW-1185">Reference proteome</keyword>
<evidence type="ECO:0000313" key="2">
    <source>
        <dbReference type="EMBL" id="MBB4098421.1"/>
    </source>
</evidence>
<feature type="domain" description="N-acetyltransferase" evidence="1">
    <location>
        <begin position="24"/>
        <end position="184"/>
    </location>
</feature>
<dbReference type="GO" id="GO:0016747">
    <property type="term" value="F:acyltransferase activity, transferring groups other than amino-acyl groups"/>
    <property type="evidence" value="ECO:0007669"/>
    <property type="project" value="InterPro"/>
</dbReference>
<dbReference type="InterPro" id="IPR000182">
    <property type="entry name" value="GNAT_dom"/>
</dbReference>
<dbReference type="PROSITE" id="PS51186">
    <property type="entry name" value="GNAT"/>
    <property type="match status" value="1"/>
</dbReference>
<dbReference type="Proteomes" id="UP000557392">
    <property type="component" value="Unassembled WGS sequence"/>
</dbReference>
<dbReference type="SUPFAM" id="SSF55729">
    <property type="entry name" value="Acyl-CoA N-acyltransferases (Nat)"/>
    <property type="match status" value="1"/>
</dbReference>
<dbReference type="InterPro" id="IPR051531">
    <property type="entry name" value="N-acetyltransferase"/>
</dbReference>
<dbReference type="EMBL" id="JACIEH010000002">
    <property type="protein sequence ID" value="MBB4098421.1"/>
    <property type="molecule type" value="Genomic_DNA"/>
</dbReference>
<dbReference type="InterPro" id="IPR016181">
    <property type="entry name" value="Acyl_CoA_acyltransferase"/>
</dbReference>
<dbReference type="AlphaFoldDB" id="A0A7W6NX77"/>
<dbReference type="RefSeq" id="WP_183997204.1">
    <property type="nucleotide sequence ID" value="NZ_JACIEH010000002.1"/>
</dbReference>
<comment type="caution">
    <text evidence="2">The sequence shown here is derived from an EMBL/GenBank/DDBJ whole genome shotgun (WGS) entry which is preliminary data.</text>
</comment>
<dbReference type="Pfam" id="PF13302">
    <property type="entry name" value="Acetyltransf_3"/>
    <property type="match status" value="1"/>
</dbReference>
<gene>
    <name evidence="2" type="ORF">GGR46_001985</name>
</gene>
<keyword evidence="2" id="KW-0808">Transferase</keyword>
<proteinExistence type="predicted"/>
<protein>
    <submittedName>
        <fullName evidence="2">RimJ/RimL family protein N-acetyltransferase</fullName>
    </submittedName>
</protein>
<organism evidence="2 3">
    <name type="scientific">Sphingomonas kyeonggiensis</name>
    <dbReference type="NCBI Taxonomy" id="1268553"/>
    <lineage>
        <taxon>Bacteria</taxon>
        <taxon>Pseudomonadati</taxon>
        <taxon>Pseudomonadota</taxon>
        <taxon>Alphaproteobacteria</taxon>
        <taxon>Sphingomonadales</taxon>
        <taxon>Sphingomonadaceae</taxon>
        <taxon>Sphingomonas</taxon>
    </lineage>
</organism>
<evidence type="ECO:0000313" key="3">
    <source>
        <dbReference type="Proteomes" id="UP000557392"/>
    </source>
</evidence>
<sequence length="198" mass="22096">MRWLRSRRSGQSGRPIPVLTTERLRLRSGAFEDAESLHRAFSDPPSMQWWTEAPYTSLEQTRAHLARPGMGWRRWVITAHGSNLALGFVVAGEKRQGNVSEVGYMLVPDARGHGYAREALGGVLDQLFRAEGQRKAVADTDPENLASRRLLEQMGFGLEGMLRAEWETHIGVRDTALYGLLAADWTGISRPSTAPDRV</sequence>